<sequence length="125" mass="14587">SCRLAFWGHIAWQTQDTNYAQDVLPKLRVFKRKQKVASIQRVVNANEVIVQNLFKKGPTGTCTWQVDRHVHLREGRIERTFGQTSQVCTEFREALSDSTIEKFRDLQVLLNCKKYVFNKQAGLFQ</sequence>
<dbReference type="GO" id="GO:0001514">
    <property type="term" value="P:selenocysteine incorporation"/>
    <property type="evidence" value="ECO:0007669"/>
    <property type="project" value="EnsemblMetazoa"/>
</dbReference>
<dbReference type="Proteomes" id="UP000008744">
    <property type="component" value="Unassembled WGS sequence"/>
</dbReference>
<dbReference type="Pfam" id="PF21131">
    <property type="entry name" value="eEFSec_4th"/>
    <property type="match status" value="1"/>
</dbReference>
<dbReference type="HOGENOM" id="CLU_1998203_0_0_1"/>
<evidence type="ECO:0000313" key="3">
    <source>
        <dbReference type="Proteomes" id="UP000008744"/>
    </source>
</evidence>
<accession>B4H6Z4</accession>
<feature type="domain" description="Selenocysteine-specific elongation factor C-terminal RIFT" evidence="1">
    <location>
        <begin position="25"/>
        <end position="103"/>
    </location>
</feature>
<dbReference type="STRING" id="7234.B4H6Z4"/>
<dbReference type="EMBL" id="CH479216">
    <property type="protein sequence ID" value="EDW33630.1"/>
    <property type="molecule type" value="Genomic_DNA"/>
</dbReference>
<evidence type="ECO:0000259" key="1">
    <source>
        <dbReference type="Pfam" id="PF21131"/>
    </source>
</evidence>
<reference evidence="2 3" key="1">
    <citation type="journal article" date="2007" name="Nature">
        <title>Evolution of genes and genomes on the Drosophila phylogeny.</title>
        <authorList>
            <consortium name="Drosophila 12 Genomes Consortium"/>
            <person name="Clark A.G."/>
            <person name="Eisen M.B."/>
            <person name="Smith D.R."/>
            <person name="Bergman C.M."/>
            <person name="Oliver B."/>
            <person name="Markow T.A."/>
            <person name="Kaufman T.C."/>
            <person name="Kellis M."/>
            <person name="Gelbart W."/>
            <person name="Iyer V.N."/>
            <person name="Pollard D.A."/>
            <person name="Sackton T.B."/>
            <person name="Larracuente A.M."/>
            <person name="Singh N.D."/>
            <person name="Abad J.P."/>
            <person name="Abt D.N."/>
            <person name="Adryan B."/>
            <person name="Aguade M."/>
            <person name="Akashi H."/>
            <person name="Anderson W.W."/>
            <person name="Aquadro C.F."/>
            <person name="Ardell D.H."/>
            <person name="Arguello R."/>
            <person name="Artieri C.G."/>
            <person name="Barbash D.A."/>
            <person name="Barker D."/>
            <person name="Barsanti P."/>
            <person name="Batterham P."/>
            <person name="Batzoglou S."/>
            <person name="Begun D."/>
            <person name="Bhutkar A."/>
            <person name="Blanco E."/>
            <person name="Bosak S.A."/>
            <person name="Bradley R.K."/>
            <person name="Brand A.D."/>
            <person name="Brent M.R."/>
            <person name="Brooks A.N."/>
            <person name="Brown R.H."/>
            <person name="Butlin R.K."/>
            <person name="Caggese C."/>
            <person name="Calvi B.R."/>
            <person name="Bernardo de Carvalho A."/>
            <person name="Caspi A."/>
            <person name="Castrezana S."/>
            <person name="Celniker S.E."/>
            <person name="Chang J.L."/>
            <person name="Chapple C."/>
            <person name="Chatterji S."/>
            <person name="Chinwalla A."/>
            <person name="Civetta A."/>
            <person name="Clifton S.W."/>
            <person name="Comeron J.M."/>
            <person name="Costello J.C."/>
            <person name="Coyne J.A."/>
            <person name="Daub J."/>
            <person name="David R.G."/>
            <person name="Delcher A.L."/>
            <person name="Delehaunty K."/>
            <person name="Do C.B."/>
            <person name="Ebling H."/>
            <person name="Edwards K."/>
            <person name="Eickbush T."/>
            <person name="Evans J.D."/>
            <person name="Filipski A."/>
            <person name="Findeiss S."/>
            <person name="Freyhult E."/>
            <person name="Fulton L."/>
            <person name="Fulton R."/>
            <person name="Garcia A.C."/>
            <person name="Gardiner A."/>
            <person name="Garfield D.A."/>
            <person name="Garvin B.E."/>
            <person name="Gibson G."/>
            <person name="Gilbert D."/>
            <person name="Gnerre S."/>
            <person name="Godfrey J."/>
            <person name="Good R."/>
            <person name="Gotea V."/>
            <person name="Gravely B."/>
            <person name="Greenberg A.J."/>
            <person name="Griffiths-Jones S."/>
            <person name="Gross S."/>
            <person name="Guigo R."/>
            <person name="Gustafson E.A."/>
            <person name="Haerty W."/>
            <person name="Hahn M.W."/>
            <person name="Halligan D.L."/>
            <person name="Halpern A.L."/>
            <person name="Halter G.M."/>
            <person name="Han M.V."/>
            <person name="Heger A."/>
            <person name="Hillier L."/>
            <person name="Hinrichs A.S."/>
            <person name="Holmes I."/>
            <person name="Hoskins R.A."/>
            <person name="Hubisz M.J."/>
            <person name="Hultmark D."/>
            <person name="Huntley M.A."/>
            <person name="Jaffe D.B."/>
            <person name="Jagadeeshan S."/>
            <person name="Jeck W.R."/>
            <person name="Johnson J."/>
            <person name="Jones C.D."/>
            <person name="Jordan W.C."/>
            <person name="Karpen G.H."/>
            <person name="Kataoka E."/>
            <person name="Keightley P.D."/>
            <person name="Kheradpour P."/>
            <person name="Kirkness E.F."/>
            <person name="Koerich L.B."/>
            <person name="Kristiansen K."/>
            <person name="Kudrna D."/>
            <person name="Kulathinal R.J."/>
            <person name="Kumar S."/>
            <person name="Kwok R."/>
            <person name="Lander E."/>
            <person name="Langley C.H."/>
            <person name="Lapoint R."/>
            <person name="Lazzaro B.P."/>
            <person name="Lee S.J."/>
            <person name="Levesque L."/>
            <person name="Li R."/>
            <person name="Lin C.F."/>
            <person name="Lin M.F."/>
            <person name="Lindblad-Toh K."/>
            <person name="Llopart A."/>
            <person name="Long M."/>
            <person name="Low L."/>
            <person name="Lozovsky E."/>
            <person name="Lu J."/>
            <person name="Luo M."/>
            <person name="Machado C.A."/>
            <person name="Makalowski W."/>
            <person name="Marzo M."/>
            <person name="Matsuda M."/>
            <person name="Matzkin L."/>
            <person name="McAllister B."/>
            <person name="McBride C.S."/>
            <person name="McKernan B."/>
            <person name="McKernan K."/>
            <person name="Mendez-Lago M."/>
            <person name="Minx P."/>
            <person name="Mollenhauer M.U."/>
            <person name="Montooth K."/>
            <person name="Mount S.M."/>
            <person name="Mu X."/>
            <person name="Myers E."/>
            <person name="Negre B."/>
            <person name="Newfeld S."/>
            <person name="Nielsen R."/>
            <person name="Noor M.A."/>
            <person name="O'Grady P."/>
            <person name="Pachter L."/>
            <person name="Papaceit M."/>
            <person name="Parisi M.J."/>
            <person name="Parisi M."/>
            <person name="Parts L."/>
            <person name="Pedersen J.S."/>
            <person name="Pesole G."/>
            <person name="Phillippy A.M."/>
            <person name="Ponting C.P."/>
            <person name="Pop M."/>
            <person name="Porcelli D."/>
            <person name="Powell J.R."/>
            <person name="Prohaska S."/>
            <person name="Pruitt K."/>
            <person name="Puig M."/>
            <person name="Quesneville H."/>
            <person name="Ram K.R."/>
            <person name="Rand D."/>
            <person name="Rasmussen M.D."/>
            <person name="Reed L.K."/>
            <person name="Reenan R."/>
            <person name="Reily A."/>
            <person name="Remington K.A."/>
            <person name="Rieger T.T."/>
            <person name="Ritchie M.G."/>
            <person name="Robin C."/>
            <person name="Rogers Y.H."/>
            <person name="Rohde C."/>
            <person name="Rozas J."/>
            <person name="Rubenfield M.J."/>
            <person name="Ruiz A."/>
            <person name="Russo S."/>
            <person name="Salzberg S.L."/>
            <person name="Sanchez-Gracia A."/>
            <person name="Saranga D.J."/>
            <person name="Sato H."/>
            <person name="Schaeffer S.W."/>
            <person name="Schatz M.C."/>
            <person name="Schlenke T."/>
            <person name="Schwartz R."/>
            <person name="Segarra C."/>
            <person name="Singh R.S."/>
            <person name="Sirot L."/>
            <person name="Sirota M."/>
            <person name="Sisneros N.B."/>
            <person name="Smith C.D."/>
            <person name="Smith T.F."/>
            <person name="Spieth J."/>
            <person name="Stage D.E."/>
            <person name="Stark A."/>
            <person name="Stephan W."/>
            <person name="Strausberg R.L."/>
            <person name="Strempel S."/>
            <person name="Sturgill D."/>
            <person name="Sutton G."/>
            <person name="Sutton G.G."/>
            <person name="Tao W."/>
            <person name="Teichmann S."/>
            <person name="Tobari Y.N."/>
            <person name="Tomimura Y."/>
            <person name="Tsolas J.M."/>
            <person name="Valente V.L."/>
            <person name="Venter E."/>
            <person name="Venter J.C."/>
            <person name="Vicario S."/>
            <person name="Vieira F.G."/>
            <person name="Vilella A.J."/>
            <person name="Villasante A."/>
            <person name="Walenz B."/>
            <person name="Wang J."/>
            <person name="Wasserman M."/>
            <person name="Watts T."/>
            <person name="Wilson D."/>
            <person name="Wilson R.K."/>
            <person name="Wing R.A."/>
            <person name="Wolfner M.F."/>
            <person name="Wong A."/>
            <person name="Wong G.K."/>
            <person name="Wu C.I."/>
            <person name="Wu G."/>
            <person name="Yamamoto D."/>
            <person name="Yang H.P."/>
            <person name="Yang S.P."/>
            <person name="Yorke J.A."/>
            <person name="Yoshida K."/>
            <person name="Zdobnov E."/>
            <person name="Zhang P."/>
            <person name="Zhang Y."/>
            <person name="Zimin A.V."/>
            <person name="Baldwin J."/>
            <person name="Abdouelleil A."/>
            <person name="Abdulkadir J."/>
            <person name="Abebe A."/>
            <person name="Abera B."/>
            <person name="Abreu J."/>
            <person name="Acer S.C."/>
            <person name="Aftuck L."/>
            <person name="Alexander A."/>
            <person name="An P."/>
            <person name="Anderson E."/>
            <person name="Anderson S."/>
            <person name="Arachi H."/>
            <person name="Azer M."/>
            <person name="Bachantsang P."/>
            <person name="Barry A."/>
            <person name="Bayul T."/>
            <person name="Berlin A."/>
            <person name="Bessette D."/>
            <person name="Bloom T."/>
            <person name="Blye J."/>
            <person name="Boguslavskiy L."/>
            <person name="Bonnet C."/>
            <person name="Boukhgalter B."/>
            <person name="Bourzgui I."/>
            <person name="Brown A."/>
            <person name="Cahill P."/>
            <person name="Channer S."/>
            <person name="Cheshatsang Y."/>
            <person name="Chuda L."/>
            <person name="Citroen M."/>
            <person name="Collymore A."/>
            <person name="Cooke P."/>
            <person name="Costello M."/>
            <person name="D'Aco K."/>
            <person name="Daza R."/>
            <person name="De Haan G."/>
            <person name="DeGray S."/>
            <person name="DeMaso C."/>
            <person name="Dhargay N."/>
            <person name="Dooley K."/>
            <person name="Dooley E."/>
            <person name="Doricent M."/>
            <person name="Dorje P."/>
            <person name="Dorjee K."/>
            <person name="Dupes A."/>
            <person name="Elong R."/>
            <person name="Falk J."/>
            <person name="Farina A."/>
            <person name="Faro S."/>
            <person name="Ferguson D."/>
            <person name="Fisher S."/>
            <person name="Foley C.D."/>
            <person name="Franke A."/>
            <person name="Friedrich D."/>
            <person name="Gadbois L."/>
            <person name="Gearin G."/>
            <person name="Gearin C.R."/>
            <person name="Giannoukos G."/>
            <person name="Goode T."/>
            <person name="Graham J."/>
            <person name="Grandbois E."/>
            <person name="Grewal S."/>
            <person name="Gyaltsen K."/>
            <person name="Hafez N."/>
            <person name="Hagos B."/>
            <person name="Hall J."/>
            <person name="Henson C."/>
            <person name="Hollinger A."/>
            <person name="Honan T."/>
            <person name="Huard M.D."/>
            <person name="Hughes L."/>
            <person name="Hurhula B."/>
            <person name="Husby M.E."/>
            <person name="Kamat A."/>
            <person name="Kanga B."/>
            <person name="Kashin S."/>
            <person name="Khazanovich D."/>
            <person name="Kisner P."/>
            <person name="Lance K."/>
            <person name="Lara M."/>
            <person name="Lee W."/>
            <person name="Lennon N."/>
            <person name="Letendre F."/>
            <person name="LeVine R."/>
            <person name="Lipovsky A."/>
            <person name="Liu X."/>
            <person name="Liu J."/>
            <person name="Liu S."/>
            <person name="Lokyitsang T."/>
            <person name="Lokyitsang Y."/>
            <person name="Lubonja R."/>
            <person name="Lui A."/>
            <person name="MacDonald P."/>
            <person name="Magnisalis V."/>
            <person name="Maru K."/>
            <person name="Matthews C."/>
            <person name="McCusker W."/>
            <person name="McDonough S."/>
            <person name="Mehta T."/>
            <person name="Meldrim J."/>
            <person name="Meneus L."/>
            <person name="Mihai O."/>
            <person name="Mihalev A."/>
            <person name="Mihova T."/>
            <person name="Mittelman R."/>
            <person name="Mlenga V."/>
            <person name="Montmayeur A."/>
            <person name="Mulrain L."/>
            <person name="Navidi A."/>
            <person name="Naylor J."/>
            <person name="Negash T."/>
            <person name="Nguyen T."/>
            <person name="Nguyen N."/>
            <person name="Nicol R."/>
            <person name="Norbu C."/>
            <person name="Norbu N."/>
            <person name="Novod N."/>
            <person name="O'Neill B."/>
            <person name="Osman S."/>
            <person name="Markiewicz E."/>
            <person name="Oyono O.L."/>
            <person name="Patti C."/>
            <person name="Phunkhang P."/>
            <person name="Pierre F."/>
            <person name="Priest M."/>
            <person name="Raghuraman S."/>
            <person name="Rege F."/>
            <person name="Reyes R."/>
            <person name="Rise C."/>
            <person name="Rogov P."/>
            <person name="Ross K."/>
            <person name="Ryan E."/>
            <person name="Settipalli S."/>
            <person name="Shea T."/>
            <person name="Sherpa N."/>
            <person name="Shi L."/>
            <person name="Shih D."/>
            <person name="Sparrow T."/>
            <person name="Spaulding J."/>
            <person name="Stalker J."/>
            <person name="Stange-Thomann N."/>
            <person name="Stavropoulos S."/>
            <person name="Stone C."/>
            <person name="Strader C."/>
            <person name="Tesfaye S."/>
            <person name="Thomson T."/>
            <person name="Thoulutsang Y."/>
            <person name="Thoulutsang D."/>
            <person name="Topham K."/>
            <person name="Topping I."/>
            <person name="Tsamla T."/>
            <person name="Vassiliev H."/>
            <person name="Vo A."/>
            <person name="Wangchuk T."/>
            <person name="Wangdi T."/>
            <person name="Weiand M."/>
            <person name="Wilkinson J."/>
            <person name="Wilson A."/>
            <person name="Yadav S."/>
            <person name="Young G."/>
            <person name="Yu Q."/>
            <person name="Zembek L."/>
            <person name="Zhong D."/>
            <person name="Zimmer A."/>
            <person name="Zwirko Z."/>
            <person name="Jaffe D.B."/>
            <person name="Alvarez P."/>
            <person name="Brockman W."/>
            <person name="Butler J."/>
            <person name="Chin C."/>
            <person name="Gnerre S."/>
            <person name="Grabherr M."/>
            <person name="Kleber M."/>
            <person name="Mauceli E."/>
            <person name="MacCallum I."/>
        </authorList>
    </citation>
    <scope>NUCLEOTIDE SEQUENCE [LARGE SCALE GENOMIC DNA]</scope>
    <source>
        <strain evidence="3">MSH-3 / Tucson 14011-0111.49</strain>
    </source>
</reference>
<gene>
    <name evidence="2" type="primary">Dper\GL11843</name>
    <name evidence="2" type="ORF">Dper_GL11843</name>
</gene>
<dbReference type="InterPro" id="IPR049394">
    <property type="entry name" value="eEFSec_C"/>
</dbReference>
<organism evidence="3">
    <name type="scientific">Drosophila persimilis</name>
    <name type="common">Fruit fly</name>
    <dbReference type="NCBI Taxonomy" id="7234"/>
    <lineage>
        <taxon>Eukaryota</taxon>
        <taxon>Metazoa</taxon>
        <taxon>Ecdysozoa</taxon>
        <taxon>Arthropoda</taxon>
        <taxon>Hexapoda</taxon>
        <taxon>Insecta</taxon>
        <taxon>Pterygota</taxon>
        <taxon>Neoptera</taxon>
        <taxon>Endopterygota</taxon>
        <taxon>Diptera</taxon>
        <taxon>Brachycera</taxon>
        <taxon>Muscomorpha</taxon>
        <taxon>Ephydroidea</taxon>
        <taxon>Drosophilidae</taxon>
        <taxon>Drosophila</taxon>
        <taxon>Sophophora</taxon>
    </lineage>
</organism>
<protein>
    <submittedName>
        <fullName evidence="2">GL11843</fullName>
    </submittedName>
</protein>
<name>B4H6Z4_DROPE</name>
<proteinExistence type="predicted"/>
<dbReference type="GO" id="GO:0032794">
    <property type="term" value="F:GTPase activating protein binding"/>
    <property type="evidence" value="ECO:0007669"/>
    <property type="project" value="EnsemblMetazoa"/>
</dbReference>
<feature type="non-terminal residue" evidence="2">
    <location>
        <position position="1"/>
    </location>
</feature>
<evidence type="ECO:0000313" key="2">
    <source>
        <dbReference type="EMBL" id="EDW33630.1"/>
    </source>
</evidence>
<dbReference type="AlphaFoldDB" id="B4H6Z4"/>
<dbReference type="OrthoDB" id="2067at2759"/>
<dbReference type="eggNOG" id="KOG0461">
    <property type="taxonomic scope" value="Eukaryota"/>
</dbReference>
<keyword evidence="3" id="KW-1185">Reference proteome</keyword>